<proteinExistence type="predicted"/>
<reference evidence="2 3" key="1">
    <citation type="journal article" date="2008" name="Appl. Environ. Microbiol.">
        <title>Genome of the epsilonproteobacterial chemolithoautotroph Sulfurimonas denitrificans.</title>
        <authorList>
            <person name="Sievert S.M."/>
            <person name="Scott K.M."/>
            <person name="Klotz M.G."/>
            <person name="Chain P.S.G."/>
            <person name="Hauser L.J."/>
            <person name="Hemp J."/>
            <person name="Huegler M."/>
            <person name="Land M."/>
            <person name="Lapidus A."/>
            <person name="Larimer F.W."/>
            <person name="Lucas S."/>
            <person name="Malfatti S.A."/>
            <person name="Meyer F."/>
            <person name="Paulsen I.T."/>
            <person name="Ren Q."/>
            <person name="Simon J."/>
            <person name="Bailey K."/>
            <person name="Diaz E."/>
            <person name="Fitzpatrick K.A."/>
            <person name="Glover B."/>
            <person name="Gwatney N."/>
            <person name="Korajkic A."/>
            <person name="Long A."/>
            <person name="Mobberley J.M."/>
            <person name="Pantry S.N."/>
            <person name="Pazder G."/>
            <person name="Peterson S."/>
            <person name="Quintanilla J.D."/>
            <person name="Sprinkle R."/>
            <person name="Stephens J."/>
            <person name="Thomas P."/>
            <person name="Vaughn R."/>
            <person name="Weber M.J."/>
            <person name="Wooten L.L."/>
        </authorList>
    </citation>
    <scope>NUCLEOTIDE SEQUENCE [LARGE SCALE GENOMIC DNA]</scope>
    <source>
        <strain evidence="3">ATCC 33889 / DSM 1251</strain>
    </source>
</reference>
<protein>
    <submittedName>
        <fullName evidence="2">Plasmid stabilization system</fullName>
    </submittedName>
</protein>
<keyword evidence="1" id="KW-1277">Toxin-antitoxin system</keyword>
<name>Q30SD7_SULDN</name>
<evidence type="ECO:0000256" key="1">
    <source>
        <dbReference type="ARBA" id="ARBA00022649"/>
    </source>
</evidence>
<dbReference type="HOGENOM" id="CLU_147162_12_0_7"/>
<dbReference type="Gene3D" id="3.30.2310.20">
    <property type="entry name" value="RelE-like"/>
    <property type="match status" value="1"/>
</dbReference>
<dbReference type="InterPro" id="IPR035093">
    <property type="entry name" value="RelE/ParE_toxin_dom_sf"/>
</dbReference>
<dbReference type="eggNOG" id="COG3668">
    <property type="taxonomic scope" value="Bacteria"/>
</dbReference>
<sequence length="90" mass="10929">MRIEKNPFFNDRLFSILKYIAINNPANAKKFKKELDQKIINLVNMPFKYRQSIHYDDINVRDLIFKGYTIPYLIDNDMIVILDIFKWENK</sequence>
<dbReference type="RefSeq" id="WP_011372447.1">
    <property type="nucleotide sequence ID" value="NC_007575.1"/>
</dbReference>
<dbReference type="EMBL" id="CP000153">
    <property type="protein sequence ID" value="ABB44094.1"/>
    <property type="molecule type" value="Genomic_DNA"/>
</dbReference>
<accession>Q30SD7</accession>
<evidence type="ECO:0000313" key="3">
    <source>
        <dbReference type="Proteomes" id="UP000002714"/>
    </source>
</evidence>
<dbReference type="Proteomes" id="UP000002714">
    <property type="component" value="Chromosome"/>
</dbReference>
<organism evidence="2 3">
    <name type="scientific">Sulfurimonas denitrificans (strain ATCC 33889 / DSM 1251)</name>
    <name type="common">Thiomicrospira denitrificans (strain ATCC 33889 / DSM 1251)</name>
    <dbReference type="NCBI Taxonomy" id="326298"/>
    <lineage>
        <taxon>Bacteria</taxon>
        <taxon>Pseudomonadati</taxon>
        <taxon>Campylobacterota</taxon>
        <taxon>Epsilonproteobacteria</taxon>
        <taxon>Campylobacterales</taxon>
        <taxon>Sulfurimonadaceae</taxon>
        <taxon>Sulfurimonas</taxon>
    </lineage>
</organism>
<dbReference type="KEGG" id="tdn:Suden_0815"/>
<gene>
    <name evidence="2" type="ordered locus">Suden_0815</name>
</gene>
<dbReference type="OrthoDB" id="1362197at2"/>
<dbReference type="InterPro" id="IPR007712">
    <property type="entry name" value="RelE/ParE_toxin"/>
</dbReference>
<dbReference type="Pfam" id="PF05016">
    <property type="entry name" value="ParE_toxin"/>
    <property type="match status" value="1"/>
</dbReference>
<dbReference type="AlphaFoldDB" id="Q30SD7"/>
<keyword evidence="3" id="KW-1185">Reference proteome</keyword>
<evidence type="ECO:0000313" key="2">
    <source>
        <dbReference type="EMBL" id="ABB44094.1"/>
    </source>
</evidence>